<evidence type="ECO:0000313" key="2">
    <source>
        <dbReference type="EMBL" id="MCM6774969.1"/>
    </source>
</evidence>
<reference evidence="2" key="1">
    <citation type="submission" date="2022-06" db="EMBL/GenBank/DDBJ databases">
        <title>Novel species in genus nocardia.</title>
        <authorList>
            <person name="Li F."/>
        </authorList>
    </citation>
    <scope>NUCLEOTIDE SEQUENCE</scope>
    <source>
        <strain evidence="2">CDC141</strain>
    </source>
</reference>
<dbReference type="RefSeq" id="WP_251912885.1">
    <property type="nucleotide sequence ID" value="NZ_JAMRXG010000006.1"/>
</dbReference>
<evidence type="ECO:0000259" key="1">
    <source>
        <dbReference type="Pfam" id="PF23787"/>
    </source>
</evidence>
<dbReference type="Pfam" id="PF23787">
    <property type="entry name" value="DUF7172"/>
    <property type="match status" value="1"/>
</dbReference>
<dbReference type="EMBL" id="JAMRXG010000006">
    <property type="protein sequence ID" value="MCM6774969.1"/>
    <property type="molecule type" value="Genomic_DNA"/>
</dbReference>
<sequence length="198" mass="21428">MTNPCIDPNAFDVTDGAISPHTWLQWRHVQTGSATGTIVDPLTDTAEVLSHTLQIAWTNTSPISQHAYGLCTRGASQVITTANKRFAVEQRRGWAFGTAPADPPVTMQTSRHGGGLDLGLYQSSAIFGIWEHRQGTTTTPIGPDVVLAPGQTLKVRVAVYVVRDSWSPNPSASFVNEAENRIETGDTRLDIFAYPVIA</sequence>
<protein>
    <recommendedName>
        <fullName evidence="1">DUF7172 domain-containing protein</fullName>
    </recommendedName>
</protein>
<keyword evidence="3" id="KW-1185">Reference proteome</keyword>
<dbReference type="AlphaFoldDB" id="A0A9X2IXT2"/>
<proteinExistence type="predicted"/>
<organism evidence="2 3">
    <name type="scientific">Nocardia pulmonis</name>
    <dbReference type="NCBI Taxonomy" id="2951408"/>
    <lineage>
        <taxon>Bacteria</taxon>
        <taxon>Bacillati</taxon>
        <taxon>Actinomycetota</taxon>
        <taxon>Actinomycetes</taxon>
        <taxon>Mycobacteriales</taxon>
        <taxon>Nocardiaceae</taxon>
        <taxon>Nocardia</taxon>
    </lineage>
</organism>
<name>A0A9X2IXT2_9NOCA</name>
<evidence type="ECO:0000313" key="3">
    <source>
        <dbReference type="Proteomes" id="UP001139157"/>
    </source>
</evidence>
<gene>
    <name evidence="2" type="ORF">NDR86_15950</name>
</gene>
<dbReference type="Proteomes" id="UP001139157">
    <property type="component" value="Unassembled WGS sequence"/>
</dbReference>
<dbReference type="InterPro" id="IPR055596">
    <property type="entry name" value="DUF7172"/>
</dbReference>
<feature type="domain" description="DUF7172" evidence="1">
    <location>
        <begin position="3"/>
        <end position="196"/>
    </location>
</feature>
<comment type="caution">
    <text evidence="2">The sequence shown here is derived from an EMBL/GenBank/DDBJ whole genome shotgun (WGS) entry which is preliminary data.</text>
</comment>
<accession>A0A9X2IXT2</accession>